<dbReference type="Gene3D" id="1.20.58.390">
    <property type="entry name" value="Neurotransmitter-gated ion-channel transmembrane domain"/>
    <property type="match status" value="1"/>
</dbReference>
<organism evidence="3 4">
    <name type="scientific">Meloidogyne enterolobii</name>
    <name type="common">Root-knot nematode worm</name>
    <name type="synonym">Meloidogyne mayaguensis</name>
    <dbReference type="NCBI Taxonomy" id="390850"/>
    <lineage>
        <taxon>Eukaryota</taxon>
        <taxon>Metazoa</taxon>
        <taxon>Ecdysozoa</taxon>
        <taxon>Nematoda</taxon>
        <taxon>Chromadorea</taxon>
        <taxon>Rhabditida</taxon>
        <taxon>Tylenchina</taxon>
        <taxon>Tylenchomorpha</taxon>
        <taxon>Tylenchoidea</taxon>
        <taxon>Meloidogynidae</taxon>
        <taxon>Meloidogyninae</taxon>
        <taxon>Meloidogyne</taxon>
    </lineage>
</organism>
<keyword evidence="1" id="KW-0812">Transmembrane</keyword>
<keyword evidence="1" id="KW-1133">Transmembrane helix</keyword>
<feature type="transmembrane region" description="Helical" evidence="1">
    <location>
        <begin position="15"/>
        <end position="40"/>
    </location>
</feature>
<dbReference type="InterPro" id="IPR038050">
    <property type="entry name" value="Neuro_actylchol_rec"/>
</dbReference>
<dbReference type="InterPro" id="IPR006029">
    <property type="entry name" value="Neurotrans-gated_channel_TM"/>
</dbReference>
<dbReference type="InterPro" id="IPR036719">
    <property type="entry name" value="Neuro-gated_channel_TM_sf"/>
</dbReference>
<keyword evidence="1" id="KW-0472">Membrane</keyword>
<evidence type="ECO:0000313" key="4">
    <source>
        <dbReference type="Proteomes" id="UP000580250"/>
    </source>
</evidence>
<dbReference type="Pfam" id="PF02932">
    <property type="entry name" value="Neur_chan_memb"/>
    <property type="match status" value="1"/>
</dbReference>
<dbReference type="EMBL" id="CAJEWN010002416">
    <property type="protein sequence ID" value="CAD2203563.1"/>
    <property type="molecule type" value="Genomic_DNA"/>
</dbReference>
<proteinExistence type="predicted"/>
<name>A0A6V7XW49_MELEN</name>
<protein>
    <recommendedName>
        <fullName evidence="2">Neurotransmitter-gated ion-channel transmembrane domain-containing protein</fullName>
    </recommendedName>
</protein>
<evidence type="ECO:0000256" key="1">
    <source>
        <dbReference type="SAM" id="Phobius"/>
    </source>
</evidence>
<gene>
    <name evidence="3" type="ORF">MENT_LOCUS57257</name>
</gene>
<evidence type="ECO:0000259" key="2">
    <source>
        <dbReference type="Pfam" id="PF02932"/>
    </source>
</evidence>
<dbReference type="GO" id="GO:0016020">
    <property type="term" value="C:membrane"/>
    <property type="evidence" value="ECO:0007669"/>
    <property type="project" value="InterPro"/>
</dbReference>
<dbReference type="Proteomes" id="UP000580250">
    <property type="component" value="Unassembled WGS sequence"/>
</dbReference>
<dbReference type="SUPFAM" id="SSF90112">
    <property type="entry name" value="Neurotransmitter-gated ion-channel transmembrane pore"/>
    <property type="match status" value="1"/>
</dbReference>
<dbReference type="GO" id="GO:0006811">
    <property type="term" value="P:monoatomic ion transport"/>
    <property type="evidence" value="ECO:0007669"/>
    <property type="project" value="InterPro"/>
</dbReference>
<dbReference type="AlphaFoldDB" id="A0A6V7XW49"/>
<comment type="caution">
    <text evidence="3">The sequence shown here is derived from an EMBL/GenBank/DDBJ whole genome shotgun (WGS) entry which is preliminary data.</text>
</comment>
<feature type="domain" description="Neurotransmitter-gated ion-channel transmembrane" evidence="2">
    <location>
        <begin position="2"/>
        <end position="79"/>
    </location>
</feature>
<dbReference type="OrthoDB" id="5975154at2759"/>
<reference evidence="3 4" key="1">
    <citation type="submission" date="2020-08" db="EMBL/GenBank/DDBJ databases">
        <authorList>
            <person name="Koutsovoulos G."/>
            <person name="Danchin GJ E."/>
        </authorList>
    </citation>
    <scope>NUCLEOTIDE SEQUENCE [LARGE SCALE GENOMIC DNA]</scope>
</reference>
<evidence type="ECO:0000313" key="3">
    <source>
        <dbReference type="EMBL" id="CAD2203563.1"/>
    </source>
</evidence>
<sequence>MVADITPPTSDSVPIIAAFFSIAMVILGSSIIFTLLIINVHFRSPRTHKMTPWVRTIFLEWLPWLLLMNRPGKQFESQNVNVAHLDRDLVLGRLNSRLNYSKENI</sequence>
<accession>A0A6V7XW49</accession>